<dbReference type="SMART" id="SM00091">
    <property type="entry name" value="PAS"/>
    <property type="match status" value="1"/>
</dbReference>
<evidence type="ECO:0000256" key="1">
    <source>
        <dbReference type="ARBA" id="ARBA00023125"/>
    </source>
</evidence>
<dbReference type="PROSITE" id="PS50112">
    <property type="entry name" value="PAS"/>
    <property type="match status" value="1"/>
</dbReference>
<dbReference type="Pfam" id="PF08447">
    <property type="entry name" value="PAS_3"/>
    <property type="match status" value="1"/>
</dbReference>
<evidence type="ECO:0000313" key="5">
    <source>
        <dbReference type="Proteomes" id="UP001589828"/>
    </source>
</evidence>
<feature type="domain" description="PAS" evidence="3">
    <location>
        <begin position="27"/>
        <end position="76"/>
    </location>
</feature>
<name>A0ABV6L714_9SPHI</name>
<dbReference type="Pfam" id="PF12833">
    <property type="entry name" value="HTH_18"/>
    <property type="match status" value="1"/>
</dbReference>
<dbReference type="SUPFAM" id="SSF55785">
    <property type="entry name" value="PYP-like sensor domain (PAS domain)"/>
    <property type="match status" value="1"/>
</dbReference>
<reference evidence="4 5" key="1">
    <citation type="submission" date="2024-09" db="EMBL/GenBank/DDBJ databases">
        <authorList>
            <person name="Sun Q."/>
            <person name="Mori K."/>
        </authorList>
    </citation>
    <scope>NUCLEOTIDE SEQUENCE [LARGE SCALE GENOMIC DNA]</scope>
    <source>
        <strain evidence="4 5">NCAIM B.02415</strain>
    </source>
</reference>
<comment type="caution">
    <text evidence="4">The sequence shown here is derived from an EMBL/GenBank/DDBJ whole genome shotgun (WGS) entry which is preliminary data.</text>
</comment>
<dbReference type="NCBIfam" id="TIGR00229">
    <property type="entry name" value="sensory_box"/>
    <property type="match status" value="1"/>
</dbReference>
<keyword evidence="5" id="KW-1185">Reference proteome</keyword>
<dbReference type="InterPro" id="IPR035965">
    <property type="entry name" value="PAS-like_dom_sf"/>
</dbReference>
<sequence>MENLSEIFDLECFFHLSPDWLCVAGFDGYFKKINPAVSKTLGYTESELFSKPIDSFVFVDDRSLTASKRESIKKNNPLYNFENRYVTKSGEIVWLSWISMPVQSQQLVFAIARNITDKKKLEEFSRASFIFNNKIEERIAPAQNGELTNGVKFNVFTDGRSLKPISELSIADQLWLYELETLVRKYIGKVDLSIVLLSSEMGLSERQLHRRIKNTTGVTPNNYIRRIRLHMSMEAINSGKYRTVSEISYIAGFETPAYFRKLFKEFYGRDVAEFLQ</sequence>
<dbReference type="RefSeq" id="WP_377023086.1">
    <property type="nucleotide sequence ID" value="NZ_JBHLTS010000022.1"/>
</dbReference>
<dbReference type="CDD" id="cd00130">
    <property type="entry name" value="PAS"/>
    <property type="match status" value="1"/>
</dbReference>
<organism evidence="4 5">
    <name type="scientific">Mucilaginibacter angelicae</name>
    <dbReference type="NCBI Taxonomy" id="869718"/>
    <lineage>
        <taxon>Bacteria</taxon>
        <taxon>Pseudomonadati</taxon>
        <taxon>Bacteroidota</taxon>
        <taxon>Sphingobacteriia</taxon>
        <taxon>Sphingobacteriales</taxon>
        <taxon>Sphingobacteriaceae</taxon>
        <taxon>Mucilaginibacter</taxon>
    </lineage>
</organism>
<evidence type="ECO:0000259" key="2">
    <source>
        <dbReference type="PROSITE" id="PS01124"/>
    </source>
</evidence>
<keyword evidence="1" id="KW-0238">DNA-binding</keyword>
<dbReference type="Proteomes" id="UP001589828">
    <property type="component" value="Unassembled WGS sequence"/>
</dbReference>
<evidence type="ECO:0000313" key="4">
    <source>
        <dbReference type="EMBL" id="MFC0515250.1"/>
    </source>
</evidence>
<dbReference type="InterPro" id="IPR000014">
    <property type="entry name" value="PAS"/>
</dbReference>
<protein>
    <submittedName>
        <fullName evidence="4">Helix-turn-helix domain-containing protein</fullName>
    </submittedName>
</protein>
<proteinExistence type="predicted"/>
<dbReference type="Gene3D" id="1.10.10.60">
    <property type="entry name" value="Homeodomain-like"/>
    <property type="match status" value="1"/>
</dbReference>
<dbReference type="InterPro" id="IPR013655">
    <property type="entry name" value="PAS_fold_3"/>
</dbReference>
<gene>
    <name evidence="4" type="ORF">ACFFGT_13610</name>
</gene>
<dbReference type="EMBL" id="JBHLTS010000022">
    <property type="protein sequence ID" value="MFC0515250.1"/>
    <property type="molecule type" value="Genomic_DNA"/>
</dbReference>
<dbReference type="Gene3D" id="3.30.450.20">
    <property type="entry name" value="PAS domain"/>
    <property type="match status" value="1"/>
</dbReference>
<evidence type="ECO:0000259" key="3">
    <source>
        <dbReference type="PROSITE" id="PS50112"/>
    </source>
</evidence>
<accession>A0ABV6L714</accession>
<dbReference type="PROSITE" id="PS01124">
    <property type="entry name" value="HTH_ARAC_FAMILY_2"/>
    <property type="match status" value="1"/>
</dbReference>
<dbReference type="PANTHER" id="PTHR43280">
    <property type="entry name" value="ARAC-FAMILY TRANSCRIPTIONAL REGULATOR"/>
    <property type="match status" value="1"/>
</dbReference>
<feature type="domain" description="HTH araC/xylS-type" evidence="2">
    <location>
        <begin position="177"/>
        <end position="276"/>
    </location>
</feature>
<dbReference type="InterPro" id="IPR018060">
    <property type="entry name" value="HTH_AraC"/>
</dbReference>
<dbReference type="PANTHER" id="PTHR43280:SF28">
    <property type="entry name" value="HTH-TYPE TRANSCRIPTIONAL ACTIVATOR RHAS"/>
    <property type="match status" value="1"/>
</dbReference>
<dbReference type="SMART" id="SM00342">
    <property type="entry name" value="HTH_ARAC"/>
    <property type="match status" value="1"/>
</dbReference>